<feature type="active site" description="Proton donor" evidence="18">
    <location>
        <position position="535"/>
    </location>
</feature>
<evidence type="ECO:0000256" key="3">
    <source>
        <dbReference type="ARBA" id="ARBA00004922"/>
    </source>
</evidence>
<feature type="disulfide bond" evidence="20">
    <location>
        <begin position="487"/>
        <end position="521"/>
    </location>
</feature>
<dbReference type="InterPro" id="IPR050749">
    <property type="entry name" value="Glycosyl_Hydrolase_47"/>
</dbReference>
<keyword evidence="7 21" id="KW-0378">Hydrolase</keyword>
<evidence type="ECO:0000256" key="21">
    <source>
        <dbReference type="RuleBase" id="RU361193"/>
    </source>
</evidence>
<keyword evidence="6 19" id="KW-0479">Metal-binding</keyword>
<evidence type="ECO:0000256" key="12">
    <source>
        <dbReference type="ARBA" id="ARBA00023136"/>
    </source>
</evidence>
<evidence type="ECO:0000256" key="19">
    <source>
        <dbReference type="PIRSR" id="PIRSR601382-2"/>
    </source>
</evidence>
<evidence type="ECO:0000313" key="24">
    <source>
        <dbReference type="EMBL" id="CAK0772077.1"/>
    </source>
</evidence>
<dbReference type="GO" id="GO:0000139">
    <property type="term" value="C:Golgi membrane"/>
    <property type="evidence" value="ECO:0007669"/>
    <property type="project" value="UniProtKB-SubCell"/>
</dbReference>
<evidence type="ECO:0000256" key="20">
    <source>
        <dbReference type="PIRSR" id="PIRSR601382-3"/>
    </source>
</evidence>
<proteinExistence type="inferred from homology"/>
<evidence type="ECO:0000256" key="11">
    <source>
        <dbReference type="ARBA" id="ARBA00023034"/>
    </source>
</evidence>
<dbReference type="InterPro" id="IPR012341">
    <property type="entry name" value="6hp_glycosidase-like_sf"/>
</dbReference>
<evidence type="ECO:0000256" key="23">
    <source>
        <dbReference type="SAM" id="MobiDB-lite"/>
    </source>
</evidence>
<feature type="active site" evidence="18">
    <location>
        <position position="420"/>
    </location>
</feature>
<feature type="active site" evidence="18">
    <location>
        <position position="559"/>
    </location>
</feature>
<dbReference type="InterPro" id="IPR036026">
    <property type="entry name" value="Seven-hairpin_glycosidases"/>
</dbReference>
<keyword evidence="12" id="KW-0472">Membrane</keyword>
<keyword evidence="14" id="KW-0325">Glycoprotein</keyword>
<evidence type="ECO:0000256" key="1">
    <source>
        <dbReference type="ARBA" id="ARBA00001913"/>
    </source>
</evidence>
<comment type="catalytic activity">
    <reaction evidence="17">
        <text>N(4)-(alpha-D-Man-(1-&gt;2)-alpha-D-Man-(1-&gt;2)-alpha-D-Man-(1-&gt;3)-[alpha-D-Man-(1-&gt;2)-alpha-D-Man-(1-&gt;3)-[alpha-D-Man-(1-&gt;2)-alpha-D-Man-(1-&gt;6)]-alpha-D-Man-(1-&gt;6)]-beta-D-Man-(1-&gt;4)-beta-D-GlcNAc-(1-&gt;4)-beta-D-GlcNAc)-L-asparaginyl-[protein] (N-glucan mannose isomer 9A1,2,3B1,2,3) + 4 H2O = N(4)-(alpha-D-Man-(1-&gt;3)-[alpha-D-Man-(1-&gt;3)-[alpha-D-Man-(1-&gt;6)]-alpha-D-Man-(1-&gt;6)]-beta-D-Man-(1-&gt;4)-beta-D-GlcNAc-(1-&gt;4)-beta-D-GlcNAc)-L-asparaginyl-[protein] (N-glucan mannose isomer 5A1,2) + 4 beta-D-mannose</text>
        <dbReference type="Rhea" id="RHEA:56008"/>
        <dbReference type="Rhea" id="RHEA-COMP:14356"/>
        <dbReference type="Rhea" id="RHEA-COMP:14367"/>
        <dbReference type="ChEBI" id="CHEBI:15377"/>
        <dbReference type="ChEBI" id="CHEBI:28563"/>
        <dbReference type="ChEBI" id="CHEBI:59087"/>
        <dbReference type="ChEBI" id="CHEBI:139493"/>
        <dbReference type="EC" id="3.2.1.113"/>
    </reaction>
</comment>
<protein>
    <recommendedName>
        <fullName evidence="21">alpha-1,2-Mannosidase</fullName>
        <ecNumber evidence="21">3.2.1.-</ecNumber>
    </recommendedName>
</protein>
<dbReference type="GO" id="GO:0005975">
    <property type="term" value="P:carbohydrate metabolic process"/>
    <property type="evidence" value="ECO:0007669"/>
    <property type="project" value="InterPro"/>
</dbReference>
<keyword evidence="11" id="KW-0333">Golgi apparatus</keyword>
<comment type="catalytic activity">
    <reaction evidence="16">
        <text>N(4)-(alpha-D-Man-(1-&gt;2)-alpha-D-Man-(1-&gt;2)-alpha-D-Man-(1-&gt;3)-[alpha-D-Man-(1-&gt;3)-[alpha-D-Man-(1-&gt;2)-alpha-D-Man-(1-&gt;6)]-alpha-D-Man-(1-&gt;6)]-beta-D-Man-(1-&gt;4)-beta-D-GlcNAc-(1-&gt;4)-beta-D-GlcNAc)-L-asparaginyl-[protein] (N-glucan mannose isomer 8A1,2,3B1,3) + 3 H2O = N(4)-(alpha-D-Man-(1-&gt;3)-[alpha-D-Man-(1-&gt;3)-[alpha-D-Man-(1-&gt;6)]-alpha-D-Man-(1-&gt;6)]-beta-D-Man-(1-&gt;4)-beta-D-GlcNAc-(1-&gt;4)-beta-D-GlcNAc)-L-asparaginyl-[protein] (N-glucan mannose isomer 5A1,2) + 3 beta-D-mannose</text>
        <dbReference type="Rhea" id="RHEA:56028"/>
        <dbReference type="Rhea" id="RHEA-COMP:14358"/>
        <dbReference type="Rhea" id="RHEA-COMP:14367"/>
        <dbReference type="ChEBI" id="CHEBI:15377"/>
        <dbReference type="ChEBI" id="CHEBI:28563"/>
        <dbReference type="ChEBI" id="CHEBI:59087"/>
        <dbReference type="ChEBI" id="CHEBI:60628"/>
        <dbReference type="EC" id="3.2.1.113"/>
    </reaction>
</comment>
<dbReference type="EMBL" id="CAUYUE010000005">
    <property type="protein sequence ID" value="CAK0772077.1"/>
    <property type="molecule type" value="Genomic_DNA"/>
</dbReference>
<sequence length="668" mass="74396">MRQQNLLIVIILFVLLGGYAFFLQSKLTLEESGTRGFVRSRGFRGVGSEDAAAELDRARLLALASEEELALMKKTQQLAEEVAGLAKELKRERQALSKAQQVPTTQSTADTLPAITDPLPAAKSAGVSSVGTDAASAVKDVSRIPVLQPPPVPAAPAIVQKAPAIVEKAPELDSAAGAQLAQLSDTKRQAREGQAAADNTTDDAGKQAAIKEAFAHSWKGYSDYAWGMDELTPLTKAGKNSFGGLGATMVDSLDTLWLMGLKEEFQRARDWVVHELSFNRFYDASVFETIIRILGGMLTAHELSGDAGFLTRSEELVKILMHAFDTDTGIPYGQINLQLQQGKNPAWTRKASILSEFGTEQLELIQTSLRTGNPEYARRTEAVIAFLHQKYPDRGLLPLYIHPQTGDATTQMVSLGAMGDSYYEYLLKVWIYKGRRSEDDMYRGMWERSMDEMLETLLFKNEESGYTYVAEFARVGVVKHKMDHLSCFIPAMLALGAHAGAVTAEKAKRYMQVAEELTHTCWQMYHQMPTGLAAEYVEFQEGQGMVTKEKARHNLLRPEAMEAMFVLWRTTKNPVYKDWAWQMFQAFQEHCRAEAGYAGLKDVTVMPPEKDNTMQSFWLAETLKYLWLIFASPDVISLDEWVLNTEAHPLPIIKDLPAFLVDLQVSSQ</sequence>
<dbReference type="GO" id="GO:0004571">
    <property type="term" value="F:mannosyl-oligosaccharide 1,2-alpha-mannosidase activity"/>
    <property type="evidence" value="ECO:0007669"/>
    <property type="project" value="UniProtKB-EC"/>
</dbReference>
<dbReference type="Proteomes" id="UP001314263">
    <property type="component" value="Unassembled WGS sequence"/>
</dbReference>
<dbReference type="GO" id="GO:0009100">
    <property type="term" value="P:glycoprotein metabolic process"/>
    <property type="evidence" value="ECO:0007669"/>
    <property type="project" value="UniProtKB-ARBA"/>
</dbReference>
<keyword evidence="10" id="KW-1133">Transmembrane helix</keyword>
<dbReference type="EC" id="3.2.1.-" evidence="21"/>
<dbReference type="PANTHER" id="PTHR11742:SF6">
    <property type="entry name" value="MANNOSYL-OLIGOSACCHARIDE ALPHA-1,2-MANNOSIDASE IA-RELATED"/>
    <property type="match status" value="1"/>
</dbReference>
<keyword evidence="5" id="KW-0812">Transmembrane</keyword>
<evidence type="ECO:0000256" key="6">
    <source>
        <dbReference type="ARBA" id="ARBA00022723"/>
    </source>
</evidence>
<comment type="pathway">
    <text evidence="3">Protein modification; protein glycosylation.</text>
</comment>
<feature type="binding site" evidence="19">
    <location>
        <position position="645"/>
    </location>
    <ligand>
        <name>Ca(2+)</name>
        <dbReference type="ChEBI" id="CHEBI:29108"/>
    </ligand>
</feature>
<dbReference type="GO" id="GO:0005783">
    <property type="term" value="C:endoplasmic reticulum"/>
    <property type="evidence" value="ECO:0007669"/>
    <property type="project" value="TreeGrafter"/>
</dbReference>
<organism evidence="24 25">
    <name type="scientific">Coccomyxa viridis</name>
    <dbReference type="NCBI Taxonomy" id="1274662"/>
    <lineage>
        <taxon>Eukaryota</taxon>
        <taxon>Viridiplantae</taxon>
        <taxon>Chlorophyta</taxon>
        <taxon>core chlorophytes</taxon>
        <taxon>Trebouxiophyceae</taxon>
        <taxon>Trebouxiophyceae incertae sedis</taxon>
        <taxon>Coccomyxaceae</taxon>
        <taxon>Coccomyxa</taxon>
    </lineage>
</organism>
<feature type="region of interest" description="Disordered" evidence="23">
    <location>
        <begin position="177"/>
        <end position="204"/>
    </location>
</feature>
<evidence type="ECO:0000256" key="18">
    <source>
        <dbReference type="PIRSR" id="PIRSR601382-1"/>
    </source>
</evidence>
<dbReference type="GO" id="GO:0005509">
    <property type="term" value="F:calcium ion binding"/>
    <property type="evidence" value="ECO:0007669"/>
    <property type="project" value="InterPro"/>
</dbReference>
<evidence type="ECO:0000256" key="8">
    <source>
        <dbReference type="ARBA" id="ARBA00022837"/>
    </source>
</evidence>
<dbReference type="Pfam" id="PF01532">
    <property type="entry name" value="Glyco_hydro_47"/>
    <property type="match status" value="1"/>
</dbReference>
<evidence type="ECO:0000256" key="9">
    <source>
        <dbReference type="ARBA" id="ARBA00022968"/>
    </source>
</evidence>
<evidence type="ECO:0000256" key="10">
    <source>
        <dbReference type="ARBA" id="ARBA00022989"/>
    </source>
</evidence>
<keyword evidence="22" id="KW-0175">Coiled coil</keyword>
<feature type="coiled-coil region" evidence="22">
    <location>
        <begin position="72"/>
        <end position="102"/>
    </location>
</feature>
<reference evidence="24 25" key="1">
    <citation type="submission" date="2023-10" db="EMBL/GenBank/DDBJ databases">
        <authorList>
            <person name="Maclean D."/>
            <person name="Macfadyen A."/>
        </authorList>
    </citation>
    <scope>NUCLEOTIDE SEQUENCE [LARGE SCALE GENOMIC DNA]</scope>
</reference>
<dbReference type="SUPFAM" id="SSF48225">
    <property type="entry name" value="Seven-hairpin glycosidases"/>
    <property type="match status" value="1"/>
</dbReference>
<feature type="active site" description="Proton donor" evidence="18">
    <location>
        <position position="288"/>
    </location>
</feature>
<evidence type="ECO:0000256" key="13">
    <source>
        <dbReference type="ARBA" id="ARBA00023157"/>
    </source>
</evidence>
<comment type="caution">
    <text evidence="24">The sequence shown here is derived from an EMBL/GenBank/DDBJ whole genome shotgun (WGS) entry which is preliminary data.</text>
</comment>
<comment type="similarity">
    <text evidence="4 21">Belongs to the glycosyl hydrolase 47 family.</text>
</comment>
<keyword evidence="15 21" id="KW-0326">Glycosidase</keyword>
<evidence type="ECO:0000256" key="16">
    <source>
        <dbReference type="ARBA" id="ARBA00047669"/>
    </source>
</evidence>
<dbReference type="AlphaFoldDB" id="A0AAV1I017"/>
<evidence type="ECO:0000256" key="5">
    <source>
        <dbReference type="ARBA" id="ARBA00022692"/>
    </source>
</evidence>
<dbReference type="FunFam" id="1.50.10.10:FF:000017">
    <property type="entry name" value="alpha-1,2-Mannosidase"/>
    <property type="match status" value="1"/>
</dbReference>
<comment type="cofactor">
    <cofactor evidence="1 19">
        <name>Ca(2+)</name>
        <dbReference type="ChEBI" id="CHEBI:29108"/>
    </cofactor>
</comment>
<evidence type="ECO:0000256" key="2">
    <source>
        <dbReference type="ARBA" id="ARBA00004323"/>
    </source>
</evidence>
<evidence type="ECO:0000256" key="22">
    <source>
        <dbReference type="SAM" id="Coils"/>
    </source>
</evidence>
<keyword evidence="9" id="KW-0735">Signal-anchor</keyword>
<evidence type="ECO:0000256" key="15">
    <source>
        <dbReference type="ARBA" id="ARBA00023295"/>
    </source>
</evidence>
<name>A0AAV1I017_9CHLO</name>
<evidence type="ECO:0000256" key="17">
    <source>
        <dbReference type="ARBA" id="ARBA00048605"/>
    </source>
</evidence>
<evidence type="ECO:0000256" key="4">
    <source>
        <dbReference type="ARBA" id="ARBA00007658"/>
    </source>
</evidence>
<dbReference type="PANTHER" id="PTHR11742">
    <property type="entry name" value="MANNOSYL-OLIGOSACCHARIDE ALPHA-1,2-MANNOSIDASE-RELATED"/>
    <property type="match status" value="1"/>
</dbReference>
<keyword evidence="13 20" id="KW-1015">Disulfide bond</keyword>
<dbReference type="Gene3D" id="1.50.10.10">
    <property type="match status" value="1"/>
</dbReference>
<evidence type="ECO:0000256" key="7">
    <source>
        <dbReference type="ARBA" id="ARBA00022801"/>
    </source>
</evidence>
<keyword evidence="25" id="KW-1185">Reference proteome</keyword>
<evidence type="ECO:0000313" key="25">
    <source>
        <dbReference type="Proteomes" id="UP001314263"/>
    </source>
</evidence>
<gene>
    <name evidence="24" type="ORF">CVIRNUC_003926</name>
</gene>
<evidence type="ECO:0000256" key="14">
    <source>
        <dbReference type="ARBA" id="ARBA00023180"/>
    </source>
</evidence>
<dbReference type="InterPro" id="IPR001382">
    <property type="entry name" value="Glyco_hydro_47"/>
</dbReference>
<dbReference type="PRINTS" id="PR00747">
    <property type="entry name" value="GLYHDRLASE47"/>
</dbReference>
<accession>A0AAV1I017</accession>
<comment type="subcellular location">
    <subcellularLocation>
        <location evidence="2">Golgi apparatus membrane</location>
        <topology evidence="2">Single-pass type II membrane protein</topology>
    </subcellularLocation>
</comment>
<keyword evidence="8 19" id="KW-0106">Calcium</keyword>